<keyword evidence="2" id="KW-1185">Reference proteome</keyword>
<name>A0A4C1VU12_EUMVA</name>
<evidence type="ECO:0000313" key="1">
    <source>
        <dbReference type="EMBL" id="GBP41324.1"/>
    </source>
</evidence>
<dbReference type="Proteomes" id="UP000299102">
    <property type="component" value="Unassembled WGS sequence"/>
</dbReference>
<evidence type="ECO:0000313" key="2">
    <source>
        <dbReference type="Proteomes" id="UP000299102"/>
    </source>
</evidence>
<dbReference type="AlphaFoldDB" id="A0A4C1VU12"/>
<dbReference type="EMBL" id="BGZK01000397">
    <property type="protein sequence ID" value="GBP41324.1"/>
    <property type="molecule type" value="Genomic_DNA"/>
</dbReference>
<proteinExistence type="predicted"/>
<protein>
    <submittedName>
        <fullName evidence="1">Uncharacterized protein</fullName>
    </submittedName>
</protein>
<accession>A0A4C1VU12</accession>
<comment type="caution">
    <text evidence="1">The sequence shown here is derived from an EMBL/GenBank/DDBJ whole genome shotgun (WGS) entry which is preliminary data.</text>
</comment>
<reference evidence="1 2" key="1">
    <citation type="journal article" date="2019" name="Commun. Biol.">
        <title>The bagworm genome reveals a unique fibroin gene that provides high tensile strength.</title>
        <authorList>
            <person name="Kono N."/>
            <person name="Nakamura H."/>
            <person name="Ohtoshi R."/>
            <person name="Tomita M."/>
            <person name="Numata K."/>
            <person name="Arakawa K."/>
        </authorList>
    </citation>
    <scope>NUCLEOTIDE SEQUENCE [LARGE SCALE GENOMIC DNA]</scope>
</reference>
<organism evidence="1 2">
    <name type="scientific">Eumeta variegata</name>
    <name type="common">Bagworm moth</name>
    <name type="synonym">Eumeta japonica</name>
    <dbReference type="NCBI Taxonomy" id="151549"/>
    <lineage>
        <taxon>Eukaryota</taxon>
        <taxon>Metazoa</taxon>
        <taxon>Ecdysozoa</taxon>
        <taxon>Arthropoda</taxon>
        <taxon>Hexapoda</taxon>
        <taxon>Insecta</taxon>
        <taxon>Pterygota</taxon>
        <taxon>Neoptera</taxon>
        <taxon>Endopterygota</taxon>
        <taxon>Lepidoptera</taxon>
        <taxon>Glossata</taxon>
        <taxon>Ditrysia</taxon>
        <taxon>Tineoidea</taxon>
        <taxon>Psychidae</taxon>
        <taxon>Oiketicinae</taxon>
        <taxon>Eumeta</taxon>
    </lineage>
</organism>
<gene>
    <name evidence="1" type="ORF">EVAR_25162_1</name>
</gene>
<sequence length="122" mass="13438">MNYDIRSRIITATTAGDHIIGTQIHQTPSFCCARGRPIIVEWERDARHSAGLSLVRITIESYLLISRRARARLAGVDVFARAPDVSVKFQHKLIKNLVNFLPRFAATREAGVGAVAEGLAVV</sequence>